<proteinExistence type="predicted"/>
<feature type="region of interest" description="Disordered" evidence="1">
    <location>
        <begin position="297"/>
        <end position="375"/>
    </location>
</feature>
<gene>
    <name evidence="3" type="ORF">F5Z01DRAFT_484140</name>
</gene>
<evidence type="ECO:0000256" key="1">
    <source>
        <dbReference type="SAM" id="MobiDB-lite"/>
    </source>
</evidence>
<evidence type="ECO:0000256" key="2">
    <source>
        <dbReference type="SAM" id="Phobius"/>
    </source>
</evidence>
<protein>
    <recommendedName>
        <fullName evidence="5">Integral membrane protein</fullName>
    </recommendedName>
</protein>
<dbReference type="RefSeq" id="XP_046120631.1">
    <property type="nucleotide sequence ID" value="XM_046260106.1"/>
</dbReference>
<organism evidence="3 4">
    <name type="scientific">Emericellopsis atlantica</name>
    <dbReference type="NCBI Taxonomy" id="2614577"/>
    <lineage>
        <taxon>Eukaryota</taxon>
        <taxon>Fungi</taxon>
        <taxon>Dikarya</taxon>
        <taxon>Ascomycota</taxon>
        <taxon>Pezizomycotina</taxon>
        <taxon>Sordariomycetes</taxon>
        <taxon>Hypocreomycetidae</taxon>
        <taxon>Hypocreales</taxon>
        <taxon>Bionectriaceae</taxon>
        <taxon>Emericellopsis</taxon>
    </lineage>
</organism>
<evidence type="ECO:0000313" key="4">
    <source>
        <dbReference type="Proteomes" id="UP000887229"/>
    </source>
</evidence>
<feature type="transmembrane region" description="Helical" evidence="2">
    <location>
        <begin position="22"/>
        <end position="45"/>
    </location>
</feature>
<keyword evidence="4" id="KW-1185">Reference proteome</keyword>
<comment type="caution">
    <text evidence="3">The sequence shown here is derived from an EMBL/GenBank/DDBJ whole genome shotgun (WGS) entry which is preliminary data.</text>
</comment>
<sequence>MNGTEPLITSHPQYRVPTCSELAAASTIWGITLGFSAFGVIRAVTQTFHHWRRVRRATAYVILIWTELIASTVIAGLAWGYVRQSIRPNFAFFTVLILLWCLQIHAILQIILTRLKLIADDKSLILHLQWAVFIIVLAINISVACLWVPAWLHRSQRYIHINEIWARVEKSLFALIDLFLNGYFVYLVYSTLVSYGLTKYERLYRINVCMIIASISVDILIISMMSLRNPFLYVCFHPLAYLVKLHIEMSMSDLIAKTVKASRDPSNCRRCSDLSLYNVSESTQGWMAATSQRLGRVGPSRWATTGRGAKDQERADALDTPDTIQQPKGAVKNVRFWRHEPHLLPPGTRSPRDTTNGDDPELAMDSSESSAGRSDLEAWRRPIIISSSCGGHGCIF</sequence>
<dbReference type="PANTHER" id="PTHR35179">
    <property type="entry name" value="PROTEIN CBG02620"/>
    <property type="match status" value="1"/>
</dbReference>
<feature type="transmembrane region" description="Helical" evidence="2">
    <location>
        <begin position="90"/>
        <end position="112"/>
    </location>
</feature>
<dbReference type="GeneID" id="70291009"/>
<dbReference type="EMBL" id="MU251247">
    <property type="protein sequence ID" value="KAG9256707.1"/>
    <property type="molecule type" value="Genomic_DNA"/>
</dbReference>
<keyword evidence="2" id="KW-0812">Transmembrane</keyword>
<dbReference type="AlphaFoldDB" id="A0A9P8CRU6"/>
<accession>A0A9P8CRU6</accession>
<keyword evidence="2" id="KW-1133">Transmembrane helix</keyword>
<dbReference type="OrthoDB" id="3205825at2759"/>
<feature type="transmembrane region" description="Helical" evidence="2">
    <location>
        <begin position="204"/>
        <end position="225"/>
    </location>
</feature>
<evidence type="ECO:0000313" key="3">
    <source>
        <dbReference type="EMBL" id="KAG9256707.1"/>
    </source>
</evidence>
<feature type="transmembrane region" description="Helical" evidence="2">
    <location>
        <begin position="124"/>
        <end position="152"/>
    </location>
</feature>
<dbReference type="PANTHER" id="PTHR35179:SF1">
    <property type="entry name" value="INTEGRAL MEMBRANE PROTEIN"/>
    <property type="match status" value="1"/>
</dbReference>
<keyword evidence="2" id="KW-0472">Membrane</keyword>
<feature type="transmembrane region" description="Helical" evidence="2">
    <location>
        <begin position="172"/>
        <end position="192"/>
    </location>
</feature>
<feature type="transmembrane region" description="Helical" evidence="2">
    <location>
        <begin position="57"/>
        <end position="78"/>
    </location>
</feature>
<feature type="compositionally biased region" description="Basic and acidic residues" evidence="1">
    <location>
        <begin position="308"/>
        <end position="317"/>
    </location>
</feature>
<name>A0A9P8CRU6_9HYPO</name>
<reference evidence="3" key="1">
    <citation type="journal article" date="2021" name="IMA Fungus">
        <title>Genomic characterization of three marine fungi, including Emericellopsis atlantica sp. nov. with signatures of a generalist lifestyle and marine biomass degradation.</title>
        <authorList>
            <person name="Hagestad O.C."/>
            <person name="Hou L."/>
            <person name="Andersen J.H."/>
            <person name="Hansen E.H."/>
            <person name="Altermark B."/>
            <person name="Li C."/>
            <person name="Kuhnert E."/>
            <person name="Cox R.J."/>
            <person name="Crous P.W."/>
            <person name="Spatafora J.W."/>
            <person name="Lail K."/>
            <person name="Amirebrahimi M."/>
            <person name="Lipzen A."/>
            <person name="Pangilinan J."/>
            <person name="Andreopoulos W."/>
            <person name="Hayes R.D."/>
            <person name="Ng V."/>
            <person name="Grigoriev I.V."/>
            <person name="Jackson S.A."/>
            <person name="Sutton T.D.S."/>
            <person name="Dobson A.D.W."/>
            <person name="Rama T."/>
        </authorList>
    </citation>
    <scope>NUCLEOTIDE SEQUENCE</scope>
    <source>
        <strain evidence="3">TS7</strain>
    </source>
</reference>
<dbReference type="Proteomes" id="UP000887229">
    <property type="component" value="Unassembled WGS sequence"/>
</dbReference>
<evidence type="ECO:0008006" key="5">
    <source>
        <dbReference type="Google" id="ProtNLM"/>
    </source>
</evidence>